<reference evidence="1" key="1">
    <citation type="journal article" date="2015" name="Nature">
        <title>Complex archaea that bridge the gap between prokaryotes and eukaryotes.</title>
        <authorList>
            <person name="Spang A."/>
            <person name="Saw J.H."/>
            <person name="Jorgensen S.L."/>
            <person name="Zaremba-Niedzwiedzka K."/>
            <person name="Martijn J."/>
            <person name="Lind A.E."/>
            <person name="van Eijk R."/>
            <person name="Schleper C."/>
            <person name="Guy L."/>
            <person name="Ettema T.J."/>
        </authorList>
    </citation>
    <scope>NUCLEOTIDE SEQUENCE</scope>
</reference>
<protein>
    <submittedName>
        <fullName evidence="1">Uncharacterized protein</fullName>
    </submittedName>
</protein>
<dbReference type="EMBL" id="LAZR01070336">
    <property type="protein sequence ID" value="KKK42318.1"/>
    <property type="molecule type" value="Genomic_DNA"/>
</dbReference>
<organism evidence="1">
    <name type="scientific">marine sediment metagenome</name>
    <dbReference type="NCBI Taxonomy" id="412755"/>
    <lineage>
        <taxon>unclassified sequences</taxon>
        <taxon>metagenomes</taxon>
        <taxon>ecological metagenomes</taxon>
    </lineage>
</organism>
<accession>A0A0F8VCR5</accession>
<name>A0A0F8VCR5_9ZZZZ</name>
<comment type="caution">
    <text evidence="1">The sequence shown here is derived from an EMBL/GenBank/DDBJ whole genome shotgun (WGS) entry which is preliminary data.</text>
</comment>
<proteinExistence type="predicted"/>
<dbReference type="AlphaFoldDB" id="A0A0F8VCR5"/>
<evidence type="ECO:0000313" key="1">
    <source>
        <dbReference type="EMBL" id="KKK42318.1"/>
    </source>
</evidence>
<sequence length="86" mass="9863">MNISKVYYEELKSKCVGGKWESVRIGAIVAMDNNEIGYRASGAYVMAKDFVRAKFNEEGYDVEKNKEAERLVEQIKKEVREILALL</sequence>
<gene>
    <name evidence="1" type="ORF">LCGC14_2164480</name>
</gene>